<protein>
    <submittedName>
        <fullName evidence="4">Aerobic carbon monoxide dehydrogenase (Quinone), large chain</fullName>
        <ecNumber evidence="4">1.2.5.3</ecNumber>
    </submittedName>
</protein>
<dbReference type="InterPro" id="IPR036856">
    <property type="entry name" value="Ald_Oxase/Xan_DH_a/b_sf"/>
</dbReference>
<reference evidence="4" key="1">
    <citation type="submission" date="2018-06" db="EMBL/GenBank/DDBJ databases">
        <authorList>
            <person name="Zhirakovskaya E."/>
        </authorList>
    </citation>
    <scope>NUCLEOTIDE SEQUENCE</scope>
</reference>
<evidence type="ECO:0000256" key="1">
    <source>
        <dbReference type="ARBA" id="ARBA00022505"/>
    </source>
</evidence>
<dbReference type="PANTHER" id="PTHR11908">
    <property type="entry name" value="XANTHINE DEHYDROGENASE"/>
    <property type="match status" value="1"/>
</dbReference>
<dbReference type="Pfam" id="PF01315">
    <property type="entry name" value="Ald_Xan_dh_C"/>
    <property type="match status" value="1"/>
</dbReference>
<dbReference type="SMART" id="SM01008">
    <property type="entry name" value="Ald_Xan_dh_C"/>
    <property type="match status" value="1"/>
</dbReference>
<dbReference type="InterPro" id="IPR008274">
    <property type="entry name" value="AldOxase/xan_DH_MoCoBD1"/>
</dbReference>
<dbReference type="Gene3D" id="3.30.365.10">
    <property type="entry name" value="Aldehyde oxidase/xanthine dehydrogenase, molybdopterin binding domain"/>
    <property type="match status" value="4"/>
</dbReference>
<dbReference type="Pfam" id="PF02738">
    <property type="entry name" value="MoCoBD_1"/>
    <property type="match status" value="1"/>
</dbReference>
<evidence type="ECO:0000259" key="3">
    <source>
        <dbReference type="SMART" id="SM01008"/>
    </source>
</evidence>
<dbReference type="SUPFAM" id="SSF54665">
    <property type="entry name" value="CO dehydrogenase molybdoprotein N-domain-like"/>
    <property type="match status" value="1"/>
</dbReference>
<dbReference type="SUPFAM" id="SSF56003">
    <property type="entry name" value="Molybdenum cofactor-binding domain"/>
    <property type="match status" value="1"/>
</dbReference>
<feature type="domain" description="Aldehyde oxidase/xanthine dehydrogenase a/b hammerhead" evidence="3">
    <location>
        <begin position="25"/>
        <end position="145"/>
    </location>
</feature>
<proteinExistence type="predicted"/>
<gene>
    <name evidence="4" type="ORF">MNBD_ALPHA09-2150</name>
</gene>
<evidence type="ECO:0000256" key="2">
    <source>
        <dbReference type="ARBA" id="ARBA00023002"/>
    </source>
</evidence>
<name>A0A3B0TPA3_9ZZZZ</name>
<organism evidence="4">
    <name type="scientific">hydrothermal vent metagenome</name>
    <dbReference type="NCBI Taxonomy" id="652676"/>
    <lineage>
        <taxon>unclassified sequences</taxon>
        <taxon>metagenomes</taxon>
        <taxon>ecological metagenomes</taxon>
    </lineage>
</organism>
<dbReference type="EMBL" id="UOEM01000015">
    <property type="protein sequence ID" value="VAW10474.1"/>
    <property type="molecule type" value="Genomic_DNA"/>
</dbReference>
<dbReference type="Gene3D" id="3.90.1170.50">
    <property type="entry name" value="Aldehyde oxidase/xanthine dehydrogenase, a/b hammerhead"/>
    <property type="match status" value="1"/>
</dbReference>
<dbReference type="PANTHER" id="PTHR11908:SF132">
    <property type="entry name" value="ALDEHYDE OXIDASE 1-RELATED"/>
    <property type="match status" value="1"/>
</dbReference>
<dbReference type="InterPro" id="IPR046867">
    <property type="entry name" value="AldOxase/xan_DH_MoCoBD2"/>
</dbReference>
<evidence type="ECO:0000313" key="4">
    <source>
        <dbReference type="EMBL" id="VAW10474.1"/>
    </source>
</evidence>
<keyword evidence="1" id="KW-0500">Molybdenum</keyword>
<dbReference type="AlphaFoldDB" id="A0A3B0TPA3"/>
<sequence>MTDAKKETGGIGEAVLRREDFRFLKGKGNYVDDIQRHGQNYAVFVRSPEAHAEIKSLDISAATSSPGVVAVLTGDDIAADEIGGMPCGWGITSKDGSPMHEPAWPILAQGRVRYVGDMVACVIAETKAQARDAAEKVQVNYASLPAIAATGKAMDAGAPQMYDDAPKNICFDWELGDKDATDTALAASAHVIKLDLVNQRLVANPMEPRAALAEWDENSGMLTLHCTSQAPHVARLLLGAFVLSQPENKFRVISPDVGGGFGSKIYPYAEYAVMCYAARKLGISVRWTSDRSEAFLSDAHGRDHVTVAELGLDADGKFTALKVNTVANMGAYLSAFAPLIPTFLYATLFAGQYTTPAIYCDVQAVFTNTTPVDAYRGAGRPEATFVLERLVEMAANELGIDPAEIRRRNFVPADAFPYATPVAFEYDSGDYAGTLAKALEVADYDGFAARKATAKANGKLRGIGISTPIEATGAAPSAVAGALGARAGLYESAEIRFTATGTVTVFTGTHSHGQGHATTFAQVVATQLGIPYENVDVVEGDTANSQFGMGTYASRSLSVGGSAIVKACDKIIAKGRKIAAHLMEASVDDVEFENGNFKVSGTDKTTSLAEVAFAAYVPHNYPLEELEPGLNEQAFFDPVNFNFPYGAYVCEVEVDPDTGVTDVVSFVAIDDVGNIINPMVVHGQIHGGVVQGIGQALLEQGVYDEDGQLVTGSFMDYTMPRADDMPSITSDMTITPCPQNPLGVKGCGEIGAIGAPPAVINAVVDALSGHGVTHIDMPATPAKVWQAIHSSAG</sequence>
<dbReference type="InterPro" id="IPR016208">
    <property type="entry name" value="Ald_Oxase/xanthine_DH-like"/>
</dbReference>
<accession>A0A3B0TPA3</accession>
<dbReference type="GO" id="GO:0008805">
    <property type="term" value="F:carbon-monoxide oxygenase activity"/>
    <property type="evidence" value="ECO:0007669"/>
    <property type="project" value="UniProtKB-EC"/>
</dbReference>
<dbReference type="Pfam" id="PF20256">
    <property type="entry name" value="MoCoBD_2"/>
    <property type="match status" value="1"/>
</dbReference>
<dbReference type="EC" id="1.2.5.3" evidence="4"/>
<keyword evidence="2 4" id="KW-0560">Oxidoreductase</keyword>
<dbReference type="InterPro" id="IPR000674">
    <property type="entry name" value="Ald_Oxase/Xan_DH_a/b"/>
</dbReference>
<dbReference type="GO" id="GO:0005506">
    <property type="term" value="F:iron ion binding"/>
    <property type="evidence" value="ECO:0007669"/>
    <property type="project" value="InterPro"/>
</dbReference>
<dbReference type="InterPro" id="IPR037165">
    <property type="entry name" value="AldOxase/xan_DH_Mopterin-bd_sf"/>
</dbReference>